<evidence type="ECO:0000256" key="7">
    <source>
        <dbReference type="SAM" id="MobiDB-lite"/>
    </source>
</evidence>
<dbReference type="PANTHER" id="PTHR18952">
    <property type="entry name" value="CARBONIC ANHYDRASE"/>
    <property type="match status" value="1"/>
</dbReference>
<keyword evidence="3" id="KW-0479">Metal-binding</keyword>
<comment type="caution">
    <text evidence="10">The sequence shown here is derived from an EMBL/GenBank/DDBJ whole genome shotgun (WGS) entry which is preliminary data.</text>
</comment>
<feature type="chain" id="PRO_5010719727" description="carbonic anhydrase" evidence="8">
    <location>
        <begin position="27"/>
        <end position="261"/>
    </location>
</feature>
<dbReference type="EMBL" id="MJUW02000072">
    <property type="protein sequence ID" value="OQD45865.1"/>
    <property type="molecule type" value="Genomic_DNA"/>
</dbReference>
<evidence type="ECO:0000313" key="11">
    <source>
        <dbReference type="Proteomes" id="UP000242219"/>
    </source>
</evidence>
<protein>
    <recommendedName>
        <fullName evidence="2">carbonic anhydrase</fullName>
        <ecNumber evidence="2">4.2.1.1</ecNumber>
    </recommendedName>
</protein>
<comment type="similarity">
    <text evidence="1">Belongs to the alpha-carbonic anhydrase family.</text>
</comment>
<dbReference type="CDD" id="cd03124">
    <property type="entry name" value="alpha_CA_prokaryotic_like"/>
    <property type="match status" value="1"/>
</dbReference>
<feature type="signal peptide" evidence="8">
    <location>
        <begin position="1"/>
        <end position="26"/>
    </location>
</feature>
<name>A0A1V6M0H7_9BACT</name>
<dbReference type="InterPro" id="IPR001148">
    <property type="entry name" value="CA_dom"/>
</dbReference>
<evidence type="ECO:0000256" key="1">
    <source>
        <dbReference type="ARBA" id="ARBA00010718"/>
    </source>
</evidence>
<evidence type="ECO:0000256" key="6">
    <source>
        <dbReference type="ARBA" id="ARBA00048348"/>
    </source>
</evidence>
<feature type="region of interest" description="Disordered" evidence="7">
    <location>
        <begin position="28"/>
        <end position="49"/>
    </location>
</feature>
<dbReference type="Pfam" id="PF00194">
    <property type="entry name" value="Carb_anhydrase"/>
    <property type="match status" value="1"/>
</dbReference>
<proteinExistence type="inferred from homology"/>
<dbReference type="GO" id="GO:0004089">
    <property type="term" value="F:carbonate dehydratase activity"/>
    <property type="evidence" value="ECO:0007669"/>
    <property type="project" value="UniProtKB-EC"/>
</dbReference>
<feature type="domain" description="Alpha-carbonic anhydrase" evidence="9">
    <location>
        <begin position="35"/>
        <end position="261"/>
    </location>
</feature>
<evidence type="ECO:0000256" key="4">
    <source>
        <dbReference type="ARBA" id="ARBA00022833"/>
    </source>
</evidence>
<keyword evidence="5" id="KW-0456">Lyase</keyword>
<feature type="compositionally biased region" description="Basic and acidic residues" evidence="7">
    <location>
        <begin position="30"/>
        <end position="49"/>
    </location>
</feature>
<evidence type="ECO:0000256" key="3">
    <source>
        <dbReference type="ARBA" id="ARBA00022723"/>
    </source>
</evidence>
<dbReference type="InterPro" id="IPR041891">
    <property type="entry name" value="Alpha_CA_prokaryot-like"/>
</dbReference>
<dbReference type="SUPFAM" id="SSF51069">
    <property type="entry name" value="Carbonic anhydrase"/>
    <property type="match status" value="1"/>
</dbReference>
<organism evidence="10 11">
    <name type="scientific">Candidatus Brocadia sapporoensis</name>
    <dbReference type="NCBI Taxonomy" id="392547"/>
    <lineage>
        <taxon>Bacteria</taxon>
        <taxon>Pseudomonadati</taxon>
        <taxon>Planctomycetota</taxon>
        <taxon>Candidatus Brocadiia</taxon>
        <taxon>Candidatus Brocadiales</taxon>
        <taxon>Candidatus Brocadiaceae</taxon>
        <taxon>Candidatus Brocadia</taxon>
    </lineage>
</organism>
<evidence type="ECO:0000259" key="9">
    <source>
        <dbReference type="PROSITE" id="PS51144"/>
    </source>
</evidence>
<sequence length="261" mass="29778">MSIFQRLFLTILFLSLFFPGTNNLLAEPDNQEHAPHRSNKGEHGSGHWGSRKDDCFKCNDNMRQRQSPIGISTTEKGPLESINFHYYPTPLKIINNGYTIQINYGNGSYITVGNTRYELMQFHFHHPCEHIINGQSYPMEAHLVHKAADGKLAVVGVLMKEGKGNDFIKTLWKYFPKEGENEVVSIGQKIDANQLLPANVINYYHYSGSLTTPPYSEIVNWFILKTPITISKVQVDTFKSIFKKSARPIQPRHGRIVKENN</sequence>
<accession>A0A1V6M0H7</accession>
<evidence type="ECO:0000313" key="10">
    <source>
        <dbReference type="EMBL" id="OQD45865.1"/>
    </source>
</evidence>
<keyword evidence="8" id="KW-0732">Signal</keyword>
<dbReference type="AlphaFoldDB" id="A0A1V6M0H7"/>
<dbReference type="Proteomes" id="UP000242219">
    <property type="component" value="Unassembled WGS sequence"/>
</dbReference>
<dbReference type="EC" id="4.2.1.1" evidence="2"/>
<dbReference type="InterPro" id="IPR036398">
    <property type="entry name" value="CA_dom_sf"/>
</dbReference>
<evidence type="ECO:0000256" key="8">
    <source>
        <dbReference type="SAM" id="SignalP"/>
    </source>
</evidence>
<dbReference type="Gene3D" id="3.10.200.10">
    <property type="entry name" value="Alpha carbonic anhydrase"/>
    <property type="match status" value="1"/>
</dbReference>
<dbReference type="GO" id="GO:0008270">
    <property type="term" value="F:zinc ion binding"/>
    <property type="evidence" value="ECO:0007669"/>
    <property type="project" value="InterPro"/>
</dbReference>
<dbReference type="PANTHER" id="PTHR18952:SF265">
    <property type="entry name" value="CARBONIC ANHYDRASE"/>
    <property type="match status" value="1"/>
</dbReference>
<evidence type="ECO:0000256" key="5">
    <source>
        <dbReference type="ARBA" id="ARBA00023239"/>
    </source>
</evidence>
<dbReference type="InterPro" id="IPR023561">
    <property type="entry name" value="Carbonic_anhydrase_a-class"/>
</dbReference>
<keyword evidence="11" id="KW-1185">Reference proteome</keyword>
<evidence type="ECO:0000256" key="2">
    <source>
        <dbReference type="ARBA" id="ARBA00012925"/>
    </source>
</evidence>
<dbReference type="RefSeq" id="WP_070066980.1">
    <property type="nucleotide sequence ID" value="NZ_MJUW02000072.1"/>
</dbReference>
<dbReference type="SMART" id="SM01057">
    <property type="entry name" value="Carb_anhydrase"/>
    <property type="match status" value="1"/>
</dbReference>
<gene>
    <name evidence="10" type="ORF">BIY37_06310</name>
</gene>
<comment type="catalytic activity">
    <reaction evidence="6">
        <text>hydrogencarbonate + H(+) = CO2 + H2O</text>
        <dbReference type="Rhea" id="RHEA:10748"/>
        <dbReference type="ChEBI" id="CHEBI:15377"/>
        <dbReference type="ChEBI" id="CHEBI:15378"/>
        <dbReference type="ChEBI" id="CHEBI:16526"/>
        <dbReference type="ChEBI" id="CHEBI:17544"/>
        <dbReference type="EC" id="4.2.1.1"/>
    </reaction>
</comment>
<dbReference type="PROSITE" id="PS51144">
    <property type="entry name" value="ALPHA_CA_2"/>
    <property type="match status" value="1"/>
</dbReference>
<reference evidence="10 11" key="1">
    <citation type="journal article" date="2016" name="Genome Announc.">
        <title>Draft Genome Sequence of the Anaerobic Ammonium-Oxidizing Bacterium 'Candidatus Brocadia sp. 40'.</title>
        <authorList>
            <person name="Ali M."/>
            <person name="Haroon M.F."/>
            <person name="Narita Y."/>
            <person name="Zhang L."/>
            <person name="Rangel Shaw D."/>
            <person name="Okabe S."/>
            <person name="Saikaly P.E."/>
        </authorList>
    </citation>
    <scope>NUCLEOTIDE SEQUENCE [LARGE SCALE GENOMIC DNA]</scope>
    <source>
        <strain evidence="10 11">40</strain>
    </source>
</reference>
<keyword evidence="4" id="KW-0862">Zinc</keyword>